<evidence type="ECO:0000259" key="2">
    <source>
        <dbReference type="PROSITE" id="PS50112"/>
    </source>
</evidence>
<accession>A0A411YHM3</accession>
<dbReference type="NCBIfam" id="TIGR00254">
    <property type="entry name" value="GGDEF"/>
    <property type="match status" value="1"/>
</dbReference>
<dbReference type="Proteomes" id="UP000291469">
    <property type="component" value="Chromosome"/>
</dbReference>
<reference evidence="4 5" key="1">
    <citation type="submission" date="2019-01" db="EMBL/GenBank/DDBJ databases">
        <title>Egibacter rhizosphaerae EGI 80759T.</title>
        <authorList>
            <person name="Chen D.-D."/>
            <person name="Tian Y."/>
            <person name="Jiao J.-Y."/>
            <person name="Zhang X.-T."/>
            <person name="Zhang Y.-G."/>
            <person name="Zhang Y."/>
            <person name="Xiao M."/>
            <person name="Shu W.-S."/>
            <person name="Li W.-J."/>
        </authorList>
    </citation>
    <scope>NUCLEOTIDE SEQUENCE [LARGE SCALE GENOMIC DNA]</scope>
    <source>
        <strain evidence="4 5">EGI 80759</strain>
    </source>
</reference>
<dbReference type="InterPro" id="IPR029787">
    <property type="entry name" value="Nucleotide_cyclase"/>
</dbReference>
<evidence type="ECO:0000313" key="4">
    <source>
        <dbReference type="EMBL" id="QBI20717.1"/>
    </source>
</evidence>
<feature type="transmembrane region" description="Helical" evidence="1">
    <location>
        <begin position="68"/>
        <end position="87"/>
    </location>
</feature>
<feature type="domain" description="GGDEF" evidence="3">
    <location>
        <begin position="289"/>
        <end position="420"/>
    </location>
</feature>
<evidence type="ECO:0000256" key="1">
    <source>
        <dbReference type="SAM" id="Phobius"/>
    </source>
</evidence>
<dbReference type="InterPro" id="IPR000160">
    <property type="entry name" value="GGDEF_dom"/>
</dbReference>
<dbReference type="InterPro" id="IPR013656">
    <property type="entry name" value="PAS_4"/>
</dbReference>
<dbReference type="InterPro" id="IPR031621">
    <property type="entry name" value="HisKA_7TM"/>
</dbReference>
<dbReference type="CDD" id="cd00130">
    <property type="entry name" value="PAS"/>
    <property type="match status" value="1"/>
</dbReference>
<dbReference type="InterPro" id="IPR035965">
    <property type="entry name" value="PAS-like_dom_sf"/>
</dbReference>
<dbReference type="Gene3D" id="3.30.70.270">
    <property type="match status" value="1"/>
</dbReference>
<dbReference type="KEGG" id="erz:ER308_14875"/>
<dbReference type="CDD" id="cd01949">
    <property type="entry name" value="GGDEF"/>
    <property type="match status" value="1"/>
</dbReference>
<dbReference type="PROSITE" id="PS50887">
    <property type="entry name" value="GGDEF"/>
    <property type="match status" value="1"/>
</dbReference>
<dbReference type="SUPFAM" id="SSF55073">
    <property type="entry name" value="Nucleotide cyclase"/>
    <property type="match status" value="1"/>
</dbReference>
<dbReference type="OrthoDB" id="23692at2"/>
<dbReference type="InterPro" id="IPR052155">
    <property type="entry name" value="Biofilm_reg_signaling"/>
</dbReference>
<keyword evidence="5" id="KW-1185">Reference proteome</keyword>
<feature type="domain" description="PAS" evidence="2">
    <location>
        <begin position="150"/>
        <end position="189"/>
    </location>
</feature>
<proteinExistence type="predicted"/>
<organism evidence="4 5">
    <name type="scientific">Egibacter rhizosphaerae</name>
    <dbReference type="NCBI Taxonomy" id="1670831"/>
    <lineage>
        <taxon>Bacteria</taxon>
        <taxon>Bacillati</taxon>
        <taxon>Actinomycetota</taxon>
        <taxon>Nitriliruptoria</taxon>
        <taxon>Egibacterales</taxon>
        <taxon>Egibacteraceae</taxon>
        <taxon>Egibacter</taxon>
    </lineage>
</organism>
<dbReference type="InterPro" id="IPR000014">
    <property type="entry name" value="PAS"/>
</dbReference>
<evidence type="ECO:0000259" key="3">
    <source>
        <dbReference type="PROSITE" id="PS50887"/>
    </source>
</evidence>
<feature type="transmembrane region" description="Helical" evidence="1">
    <location>
        <begin position="120"/>
        <end position="139"/>
    </location>
</feature>
<evidence type="ECO:0000313" key="5">
    <source>
        <dbReference type="Proteomes" id="UP000291469"/>
    </source>
</evidence>
<dbReference type="PROSITE" id="PS50112">
    <property type="entry name" value="PAS"/>
    <property type="match status" value="1"/>
</dbReference>
<dbReference type="Pfam" id="PF00990">
    <property type="entry name" value="GGDEF"/>
    <property type="match status" value="1"/>
</dbReference>
<name>A0A411YHM3_9ACTN</name>
<keyword evidence="1" id="KW-0472">Membrane</keyword>
<feature type="transmembrane region" description="Helical" evidence="1">
    <location>
        <begin position="94"/>
        <end position="114"/>
    </location>
</feature>
<dbReference type="PANTHER" id="PTHR44757:SF2">
    <property type="entry name" value="BIOFILM ARCHITECTURE MAINTENANCE PROTEIN MBAA"/>
    <property type="match status" value="1"/>
</dbReference>
<keyword evidence="1" id="KW-0812">Transmembrane</keyword>
<dbReference type="SMART" id="SM00267">
    <property type="entry name" value="GGDEF"/>
    <property type="match status" value="1"/>
</dbReference>
<dbReference type="Pfam" id="PF08448">
    <property type="entry name" value="PAS_4"/>
    <property type="match status" value="1"/>
</dbReference>
<dbReference type="AlphaFoldDB" id="A0A411YHM3"/>
<feature type="transmembrane region" description="Helical" evidence="1">
    <location>
        <begin position="6"/>
        <end position="23"/>
    </location>
</feature>
<dbReference type="InterPro" id="IPR043128">
    <property type="entry name" value="Rev_trsase/Diguanyl_cyclase"/>
</dbReference>
<gene>
    <name evidence="4" type="ORF">ER308_14875</name>
</gene>
<dbReference type="FunFam" id="3.30.70.270:FF:000001">
    <property type="entry name" value="Diguanylate cyclase domain protein"/>
    <property type="match status" value="1"/>
</dbReference>
<feature type="transmembrane region" description="Helical" evidence="1">
    <location>
        <begin position="35"/>
        <end position="56"/>
    </location>
</feature>
<dbReference type="Gene3D" id="3.30.450.20">
    <property type="entry name" value="PAS domain"/>
    <property type="match status" value="1"/>
</dbReference>
<dbReference type="Pfam" id="PF16927">
    <property type="entry name" value="HisKA_7TM"/>
    <property type="match status" value="1"/>
</dbReference>
<keyword evidence="1" id="KW-1133">Transmembrane helix</keyword>
<dbReference type="EMBL" id="CP036402">
    <property type="protein sequence ID" value="QBI20717.1"/>
    <property type="molecule type" value="Genomic_DNA"/>
</dbReference>
<dbReference type="PANTHER" id="PTHR44757">
    <property type="entry name" value="DIGUANYLATE CYCLASE DGCP"/>
    <property type="match status" value="1"/>
</dbReference>
<sequence>MSMELVFVLFGTAGAVCAGTAVATRLQRFDLAGRLLVAALVTVAWWSLTTVGVLAAGDLEPTLWWVQVPYVAIAALPALLLLFTWAFARVTRALRWFVIALLSLPAAVTVTAAWTSPRHGLLIGFAVSALLLAWAALRIPRGSAPITRTQLLDRMRDPVVVTDERGRVAEGNDSANAVLGCPRREAEGRPAAEVLPGWEHLRRVPDGTRVTLSPPEAAGRVYEVDVNRIVPDSDDDARLLLFRDVTDQVQLHAELERLAVTDPLTGLANRREFLNRLATALRRADRAADLVGLIYLDLDDFKNINDTFGHSIGDRLLEEVARTLTGELRAVDTVGRLGGDEFAVVVDRPTDVADATHTARRLADAIPRALTEAGLPPVAASIGVAVTGADLSASEIIAHADRLMYAAKQREAGTVESTAVALDSDAELGVDVANTGAAPGIGFSPGVKT</sequence>
<dbReference type="SUPFAM" id="SSF55785">
    <property type="entry name" value="PYP-like sensor domain (PAS domain)"/>
    <property type="match status" value="1"/>
</dbReference>
<protein>
    <submittedName>
        <fullName evidence="4">Diguanylate cyclase</fullName>
    </submittedName>
</protein>